<dbReference type="AlphaFoldDB" id="A0AB73SYL3"/>
<evidence type="ECO:0000256" key="1">
    <source>
        <dbReference type="ARBA" id="ARBA00022448"/>
    </source>
</evidence>
<proteinExistence type="predicted"/>
<evidence type="ECO:0000256" key="2">
    <source>
        <dbReference type="ARBA" id="ARBA00023065"/>
    </source>
</evidence>
<comment type="caution">
    <text evidence="3">The sequence shown here is derived from an EMBL/GenBank/DDBJ whole genome shotgun (WGS) entry which is preliminary data.</text>
</comment>
<dbReference type="PANTHER" id="PTHR38682:SF1">
    <property type="entry name" value="V-TYPE ATP SYNTHASE SUBUNIT C"/>
    <property type="match status" value="1"/>
</dbReference>
<accession>A0AB73SYL3</accession>
<dbReference type="Pfam" id="PF01992">
    <property type="entry name" value="vATP-synt_AC39"/>
    <property type="match status" value="1"/>
</dbReference>
<keyword evidence="4" id="KW-1185">Reference proteome</keyword>
<dbReference type="Gene3D" id="1.10.132.50">
    <property type="entry name" value="ATP synthase (C/AC39) subunit, domain 3"/>
    <property type="match status" value="3"/>
</dbReference>
<dbReference type="InterPro" id="IPR036079">
    <property type="entry name" value="ATPase_csu/dsu_sf"/>
</dbReference>
<dbReference type="PANTHER" id="PTHR38682">
    <property type="entry name" value="V-TYPE ATP SYNTHASE SUBUNIT C"/>
    <property type="match status" value="1"/>
</dbReference>
<evidence type="ECO:0000313" key="3">
    <source>
        <dbReference type="EMBL" id="PWJ72419.1"/>
    </source>
</evidence>
<name>A0AB73SYL3_9FIRM</name>
<dbReference type="InterPro" id="IPR044911">
    <property type="entry name" value="V-type_ATPase_csu/dsu_dom_3"/>
</dbReference>
<gene>
    <name evidence="3" type="ORF">C7383_11828</name>
</gene>
<sequence>MGNLLAYSGTTTKIRAIQSRFFTQDDYRELAAQKSVPDAVAYIKKHPGYHELFANMDEATLHRNEIEKILTNAVYVDFQKIYRFATIHQRKFLDMYFKRYEVAILKRCMRMVFDHRDFKLDLSLFYDFFEKHSDLDLNKLSNSRTIEELVANLKGSIYYERLNRLSNIEHPTLFDYEMALDIYYFTWLWKNKDKALKKDALRSFMDAYGVKMDLLNIRWIYRCKKYYHMTNAEIYALLIPVQYHLKKTDIRDMVEAPTLDEFEAVVKKGYYAKHYPQFMDTPLDSAYNNIRDFVQHKNASQNPYSVATIIAFLYSKEHEISKLTIALECIRYGLSPSETLEYITH</sequence>
<dbReference type="InterPro" id="IPR002843">
    <property type="entry name" value="ATPase_V0-cplx_csu/dsu"/>
</dbReference>
<organism evidence="3 4">
    <name type="scientific">Murimonas intestini</name>
    <dbReference type="NCBI Taxonomy" id="1337051"/>
    <lineage>
        <taxon>Bacteria</taxon>
        <taxon>Bacillati</taxon>
        <taxon>Bacillota</taxon>
        <taxon>Clostridia</taxon>
        <taxon>Lachnospirales</taxon>
        <taxon>Lachnospiraceae</taxon>
        <taxon>Murimonas</taxon>
    </lineage>
</organism>
<dbReference type="EMBL" id="QGGY01000018">
    <property type="protein sequence ID" value="PWJ72419.1"/>
    <property type="molecule type" value="Genomic_DNA"/>
</dbReference>
<dbReference type="InterPro" id="IPR050873">
    <property type="entry name" value="V-ATPase_V0D/AC39_subunit"/>
</dbReference>
<keyword evidence="2" id="KW-0406">Ion transport</keyword>
<dbReference type="GO" id="GO:0046961">
    <property type="term" value="F:proton-transporting ATPase activity, rotational mechanism"/>
    <property type="evidence" value="ECO:0007669"/>
    <property type="project" value="InterPro"/>
</dbReference>
<dbReference type="SUPFAM" id="SSF103486">
    <property type="entry name" value="V-type ATP synthase subunit C"/>
    <property type="match status" value="1"/>
</dbReference>
<evidence type="ECO:0000313" key="4">
    <source>
        <dbReference type="Proteomes" id="UP000245412"/>
    </source>
</evidence>
<protein>
    <submittedName>
        <fullName evidence="3">V/A-type H+-transporting ATPase subunit C</fullName>
    </submittedName>
</protein>
<dbReference type="Proteomes" id="UP000245412">
    <property type="component" value="Unassembled WGS sequence"/>
</dbReference>
<reference evidence="3 4" key="1">
    <citation type="submission" date="2018-05" db="EMBL/GenBank/DDBJ databases">
        <authorList>
            <person name="Goeker M."/>
            <person name="Huntemann M."/>
            <person name="Clum A."/>
            <person name="Pillay M."/>
            <person name="Palaniappan K."/>
            <person name="Varghese N."/>
            <person name="Mikhailova N."/>
            <person name="Stamatis D."/>
            <person name="Reddy T."/>
            <person name="Daum C."/>
            <person name="Shapiro N."/>
            <person name="Ivanova N."/>
            <person name="Kyrpides N."/>
            <person name="Woyke T."/>
        </authorList>
    </citation>
    <scope>NUCLEOTIDE SEQUENCE [LARGE SCALE GENOMIC DNA]</scope>
    <source>
        <strain evidence="3 4">DSM 26524</strain>
    </source>
</reference>
<keyword evidence="1" id="KW-0813">Transport</keyword>
<dbReference type="RefSeq" id="WP_109748421.1">
    <property type="nucleotide sequence ID" value="NZ_CABJAT010000011.1"/>
</dbReference>